<accession>A0ABW6J4R0</accession>
<dbReference type="NCBIfam" id="NF045898">
    <property type="entry name" value="ArgS_rel_codon"/>
    <property type="match status" value="1"/>
</dbReference>
<evidence type="ECO:0000259" key="8">
    <source>
        <dbReference type="SMART" id="SM01016"/>
    </source>
</evidence>
<keyword evidence="2" id="KW-0436">Ligase</keyword>
<feature type="domain" description="DALR anticodon binding" evidence="7">
    <location>
        <begin position="261"/>
        <end position="375"/>
    </location>
</feature>
<dbReference type="SUPFAM" id="SSF47323">
    <property type="entry name" value="Anticodon-binding domain of a subclass of class I aminoacyl-tRNA synthetases"/>
    <property type="match status" value="1"/>
</dbReference>
<evidence type="ECO:0000256" key="3">
    <source>
        <dbReference type="ARBA" id="ARBA00022741"/>
    </source>
</evidence>
<evidence type="ECO:0000313" key="9">
    <source>
        <dbReference type="EMBL" id="MFE5984928.1"/>
    </source>
</evidence>
<dbReference type="RefSeq" id="WP_386254094.1">
    <property type="nucleotide sequence ID" value="NZ_JBHTRV010000040.1"/>
</dbReference>
<dbReference type="InterPro" id="IPR008909">
    <property type="entry name" value="DALR_anticod-bd"/>
</dbReference>
<dbReference type="InterPro" id="IPR005148">
    <property type="entry name" value="Arg-tRNA-synth_N"/>
</dbReference>
<dbReference type="PANTHER" id="PTHR11956">
    <property type="entry name" value="ARGINYL-TRNA SYNTHETASE"/>
    <property type="match status" value="1"/>
</dbReference>
<comment type="catalytic activity">
    <reaction evidence="5">
        <text>tRNA(Arg) + L-arginine + ATP = L-arginyl-tRNA(Arg) + AMP + diphosphate</text>
        <dbReference type="Rhea" id="RHEA:20301"/>
        <dbReference type="Rhea" id="RHEA-COMP:9658"/>
        <dbReference type="Rhea" id="RHEA-COMP:9673"/>
        <dbReference type="ChEBI" id="CHEBI:30616"/>
        <dbReference type="ChEBI" id="CHEBI:32682"/>
        <dbReference type="ChEBI" id="CHEBI:33019"/>
        <dbReference type="ChEBI" id="CHEBI:78442"/>
        <dbReference type="ChEBI" id="CHEBI:78513"/>
        <dbReference type="ChEBI" id="CHEBI:456215"/>
        <dbReference type="EC" id="6.1.1.19"/>
    </reaction>
</comment>
<evidence type="ECO:0000256" key="1">
    <source>
        <dbReference type="ARBA" id="ARBA00012837"/>
    </source>
</evidence>
<dbReference type="EC" id="6.1.1.19" evidence="1"/>
<dbReference type="InterPro" id="IPR036695">
    <property type="entry name" value="Arg-tRNA-synth_N_sf"/>
</dbReference>
<evidence type="ECO:0000256" key="4">
    <source>
        <dbReference type="ARBA" id="ARBA00022840"/>
    </source>
</evidence>
<dbReference type="SMART" id="SM00836">
    <property type="entry name" value="DALR_1"/>
    <property type="match status" value="1"/>
</dbReference>
<organism evidence="9 10">
    <name type="scientific">Streptomyces wedmorensis</name>
    <dbReference type="NCBI Taxonomy" id="43759"/>
    <lineage>
        <taxon>Bacteria</taxon>
        <taxon>Bacillati</taxon>
        <taxon>Actinomycetota</taxon>
        <taxon>Actinomycetes</taxon>
        <taxon>Kitasatosporales</taxon>
        <taxon>Streptomycetaceae</taxon>
        <taxon>Streptomyces</taxon>
    </lineage>
</organism>
<evidence type="ECO:0000256" key="5">
    <source>
        <dbReference type="ARBA" id="ARBA00049339"/>
    </source>
</evidence>
<gene>
    <name evidence="9" type="primary">nrtL</name>
    <name evidence="9" type="ORF">ACFQ63_35190</name>
</gene>
<dbReference type="Proteomes" id="UP001600424">
    <property type="component" value="Unassembled WGS sequence"/>
</dbReference>
<dbReference type="InterPro" id="IPR009080">
    <property type="entry name" value="tRNAsynth_Ia_anticodon-bd"/>
</dbReference>
<dbReference type="InterPro" id="IPR001278">
    <property type="entry name" value="Arg-tRNA-ligase"/>
</dbReference>
<keyword evidence="10" id="KW-1185">Reference proteome</keyword>
<dbReference type="EMBL" id="JBHTRV010000040">
    <property type="protein sequence ID" value="MFE5984928.1"/>
    <property type="molecule type" value="Genomic_DNA"/>
</dbReference>
<proteinExistence type="predicted"/>
<feature type="region of interest" description="Disordered" evidence="6">
    <location>
        <begin position="154"/>
        <end position="213"/>
    </location>
</feature>
<reference evidence="9 10" key="1">
    <citation type="submission" date="2024-09" db="EMBL/GenBank/DDBJ databases">
        <title>The Natural Products Discovery Center: Release of the First 8490 Sequenced Strains for Exploring Actinobacteria Biosynthetic Diversity.</title>
        <authorList>
            <person name="Kalkreuter E."/>
            <person name="Kautsar S.A."/>
            <person name="Yang D."/>
            <person name="Bader C.D."/>
            <person name="Teijaro C.N."/>
            <person name="Fluegel L."/>
            <person name="Davis C.M."/>
            <person name="Simpson J.R."/>
            <person name="Lauterbach L."/>
            <person name="Steele A.D."/>
            <person name="Gui C."/>
            <person name="Meng S."/>
            <person name="Li G."/>
            <person name="Viehrig K."/>
            <person name="Ye F."/>
            <person name="Su P."/>
            <person name="Kiefer A.F."/>
            <person name="Nichols A."/>
            <person name="Cepeda A.J."/>
            <person name="Yan W."/>
            <person name="Fan B."/>
            <person name="Jiang Y."/>
            <person name="Adhikari A."/>
            <person name="Zheng C.-J."/>
            <person name="Schuster L."/>
            <person name="Cowan T.M."/>
            <person name="Smanski M.J."/>
            <person name="Chevrette M.G."/>
            <person name="De Carvalho L.P.S."/>
            <person name="Shen B."/>
        </authorList>
    </citation>
    <scope>NUCLEOTIDE SEQUENCE [LARGE SCALE GENOMIC DNA]</scope>
    <source>
        <strain evidence="9 10">NPDC056472</strain>
    </source>
</reference>
<evidence type="ECO:0000313" key="10">
    <source>
        <dbReference type="Proteomes" id="UP001600424"/>
    </source>
</evidence>
<feature type="compositionally biased region" description="Acidic residues" evidence="6">
    <location>
        <begin position="154"/>
        <end position="177"/>
    </location>
</feature>
<dbReference type="SMART" id="SM01016">
    <property type="entry name" value="Arg_tRNA_synt_N"/>
    <property type="match status" value="1"/>
</dbReference>
<comment type="caution">
    <text evidence="9">The sequence shown here is derived from an EMBL/GenBank/DDBJ whole genome shotgun (WGS) entry which is preliminary data.</text>
</comment>
<evidence type="ECO:0000259" key="7">
    <source>
        <dbReference type="SMART" id="SM00836"/>
    </source>
</evidence>
<dbReference type="PANTHER" id="PTHR11956:SF5">
    <property type="entry name" value="ARGININE--TRNA LIGASE, CYTOPLASMIC"/>
    <property type="match status" value="1"/>
</dbReference>
<evidence type="ECO:0000256" key="6">
    <source>
        <dbReference type="SAM" id="MobiDB-lite"/>
    </source>
</evidence>
<feature type="domain" description="Arginyl tRNA synthetase N-terminal" evidence="8">
    <location>
        <begin position="4"/>
        <end position="92"/>
    </location>
</feature>
<dbReference type="Pfam" id="PF03485">
    <property type="entry name" value="Arg_tRNA_synt_N"/>
    <property type="match status" value="1"/>
</dbReference>
<dbReference type="Gene3D" id="3.30.1360.70">
    <property type="entry name" value="Arginyl tRNA synthetase N-terminal domain"/>
    <property type="match status" value="1"/>
</dbReference>
<evidence type="ECO:0000256" key="2">
    <source>
        <dbReference type="ARBA" id="ARBA00022598"/>
    </source>
</evidence>
<dbReference type="Gene3D" id="1.10.730.10">
    <property type="entry name" value="Isoleucyl-tRNA Synthetase, Domain 1"/>
    <property type="match status" value="1"/>
</dbReference>
<dbReference type="SUPFAM" id="SSF55190">
    <property type="entry name" value="Arginyl-tRNA synthetase (ArgRS), N-terminal 'additional' domain"/>
    <property type="match status" value="1"/>
</dbReference>
<sequence>MTPAELSLTVLHAVRRAVDDGVLRVEVPSRVKVERARPGGAGEYASNVALTLARPAGRSALEVAGIIGERLRDVPGLDGVEITGPGFLNFTLQSDAGREVVRAVADAGAAYGHGTALAGTEVRFAEVAEERAEIVVETVVRLLRSQGARAAVDGWDESVDGGDEPVDGWDESVDGWDESSYAGSGARETSSHPASHSPIHPHPHSHPTPRERIHVRPAPCDVDRLGVDAARWGLLRAAPGDRALEGEGLLVQHERNGLFRVRYAYSRVRRLVVNGEQLGVTPVYETPVEAAELIGALGDHPVVLLAAARHRAPDRVARHLEAVADALLAFQHTVLPLGDEKPSAAHRSRLALAEAAGTVLAGGLSVLGISAPDRI</sequence>
<keyword evidence="3" id="KW-0547">Nucleotide-binding</keyword>
<name>A0ABW6J4R0_STRWE</name>
<keyword evidence="4" id="KW-0067">ATP-binding</keyword>
<dbReference type="Pfam" id="PF05746">
    <property type="entry name" value="DALR_1"/>
    <property type="match status" value="1"/>
</dbReference>
<protein>
    <recommendedName>
        <fullName evidence="1">arginine--tRNA ligase</fullName>
        <ecNumber evidence="1">6.1.1.19</ecNumber>
    </recommendedName>
</protein>